<evidence type="ECO:0000313" key="1">
    <source>
        <dbReference type="EMBL" id="MFC5713749.1"/>
    </source>
</evidence>
<keyword evidence="2" id="KW-1185">Reference proteome</keyword>
<gene>
    <name evidence="1" type="ORF">ACFPU1_13240</name>
</gene>
<name>A0ABW0YUN0_9BACI</name>
<sequence>MTRHNNGEMVTPGKEDINEMLELNYKIYPKEWHVSKEYVLSIMERNPFVYRVYKENKQVKGIHSLFPLPKTVYEQVLTGEISEKDLYEHIIDYKKPGDVYLYLISIIVDIHSQKAKEYTKHLLYDMVSQLHWIEKQDQNIKEIGAIAISKDGERILQRIGFSHSHSMKEEGISYPVFRSSKESILQAVTL</sequence>
<evidence type="ECO:0008006" key="3">
    <source>
        <dbReference type="Google" id="ProtNLM"/>
    </source>
</evidence>
<evidence type="ECO:0000313" key="2">
    <source>
        <dbReference type="Proteomes" id="UP001596142"/>
    </source>
</evidence>
<comment type="caution">
    <text evidence="1">The sequence shown here is derived from an EMBL/GenBank/DDBJ whole genome shotgun (WGS) entry which is preliminary data.</text>
</comment>
<dbReference type="Proteomes" id="UP001596142">
    <property type="component" value="Unassembled WGS sequence"/>
</dbReference>
<dbReference type="RefSeq" id="WP_385941912.1">
    <property type="nucleotide sequence ID" value="NZ_JBHSOZ010000005.1"/>
</dbReference>
<proteinExistence type="predicted"/>
<reference evidence="2" key="1">
    <citation type="journal article" date="2019" name="Int. J. Syst. Evol. Microbiol.">
        <title>The Global Catalogue of Microorganisms (GCM) 10K type strain sequencing project: providing services to taxonomists for standard genome sequencing and annotation.</title>
        <authorList>
            <consortium name="The Broad Institute Genomics Platform"/>
            <consortium name="The Broad Institute Genome Sequencing Center for Infectious Disease"/>
            <person name="Wu L."/>
            <person name="Ma J."/>
        </authorList>
    </citation>
    <scope>NUCLEOTIDE SEQUENCE [LARGE SCALE GENOMIC DNA]</scope>
    <source>
        <strain evidence="2">CECT 7184</strain>
    </source>
</reference>
<organism evidence="1 2">
    <name type="scientific">Thalassorhabdus alkalitolerans</name>
    <dbReference type="NCBI Taxonomy" id="2282697"/>
    <lineage>
        <taxon>Bacteria</taxon>
        <taxon>Bacillati</taxon>
        <taxon>Bacillota</taxon>
        <taxon>Bacilli</taxon>
        <taxon>Bacillales</taxon>
        <taxon>Bacillaceae</taxon>
        <taxon>Thalassorhabdus</taxon>
    </lineage>
</organism>
<dbReference type="EMBL" id="JBHSOZ010000005">
    <property type="protein sequence ID" value="MFC5713749.1"/>
    <property type="molecule type" value="Genomic_DNA"/>
</dbReference>
<protein>
    <recommendedName>
        <fullName evidence="3">N-acetyltransferase domain-containing protein</fullName>
    </recommendedName>
</protein>
<accession>A0ABW0YUN0</accession>